<dbReference type="SUPFAM" id="SSF53807">
    <property type="entry name" value="Helical backbone' metal receptor"/>
    <property type="match status" value="1"/>
</dbReference>
<dbReference type="PANTHER" id="PTHR30535">
    <property type="entry name" value="VITAMIN B12-BINDING PROTEIN"/>
    <property type="match status" value="1"/>
</dbReference>
<sequence>MVKNIYSIIILICLFIFSSLPRALASSDIKFTDMNQRSVHLNGPVKRAIVIPIPASSLLISLDKGSDRLAGIHPFAKVAAEQGMLSKMFPAVASLPSDTVGHGFMPNIETLLSIQPDLVWQWGHLGNDIIDPIVQAGLSVAIISYPYQDDTKIQQWISLIGKSIGHELRAEKIIRWRQKVLRNVELQAALRPDKHKPRVLYLSRFLSEIQTISRTSHTNQDIRRAGGVSITENFNRPRTINQEQIIVWNPDVILIGNFETGVIPRDIYTSLALAEVTAVKNKRVYKIPNGGFIWDAPSQETPLYWQWLTDIFYPNNIISSLKSEIVERYAFLYDYRLSQRELNKILQFDANKLSVYYTELFKDES</sequence>
<reference evidence="2 3" key="1">
    <citation type="submission" date="2015-03" db="EMBL/GenBank/DDBJ databases">
        <authorList>
            <person name="Murphy D."/>
        </authorList>
    </citation>
    <scope>NUCLEOTIDE SEQUENCE [LARGE SCALE GENOMIC DNA]</scope>
    <source>
        <strain evidence="2 3">IP06005</strain>
    </source>
</reference>
<evidence type="ECO:0000313" key="3">
    <source>
        <dbReference type="Proteomes" id="UP000041595"/>
    </source>
</evidence>
<dbReference type="STRING" id="1453495.AT01_3854"/>
<dbReference type="eggNOG" id="COG0614">
    <property type="taxonomic scope" value="Bacteria"/>
</dbReference>
<name>A0A0T9TFA7_YERAL</name>
<dbReference type="InterPro" id="IPR002491">
    <property type="entry name" value="ABC_transptr_periplasmic_BD"/>
</dbReference>
<evidence type="ECO:0000259" key="1">
    <source>
        <dbReference type="PROSITE" id="PS50983"/>
    </source>
</evidence>
<protein>
    <submittedName>
        <fullName evidence="2">Putative iron transporter</fullName>
    </submittedName>
</protein>
<feature type="domain" description="Fe/B12 periplasmic-binding" evidence="1">
    <location>
        <begin position="47"/>
        <end position="316"/>
    </location>
</feature>
<dbReference type="Proteomes" id="UP000041595">
    <property type="component" value="Unassembled WGS sequence"/>
</dbReference>
<dbReference type="Gene3D" id="1.20.58.2180">
    <property type="match status" value="1"/>
</dbReference>
<dbReference type="EMBL" id="CQEJ01000005">
    <property type="protein sequence ID" value="CNK79083.1"/>
    <property type="molecule type" value="Genomic_DNA"/>
</dbReference>
<evidence type="ECO:0000313" key="2">
    <source>
        <dbReference type="EMBL" id="CNK79083.1"/>
    </source>
</evidence>
<dbReference type="PROSITE" id="PS50983">
    <property type="entry name" value="FE_B12_PBP"/>
    <property type="match status" value="1"/>
</dbReference>
<dbReference type="RefSeq" id="WP_042840114.1">
    <property type="nucleotide sequence ID" value="NZ_CQEJ01000005.1"/>
</dbReference>
<dbReference type="PANTHER" id="PTHR30535:SF34">
    <property type="entry name" value="MOLYBDATE-BINDING PROTEIN MOLA"/>
    <property type="match status" value="1"/>
</dbReference>
<dbReference type="InterPro" id="IPR050902">
    <property type="entry name" value="ABC_Transporter_SBP"/>
</dbReference>
<proteinExistence type="predicted"/>
<accession>A0A0T9TFA7</accession>
<organism evidence="2 3">
    <name type="scientific">Yersinia aldovae</name>
    <dbReference type="NCBI Taxonomy" id="29483"/>
    <lineage>
        <taxon>Bacteria</taxon>
        <taxon>Pseudomonadati</taxon>
        <taxon>Pseudomonadota</taxon>
        <taxon>Gammaproteobacteria</taxon>
        <taxon>Enterobacterales</taxon>
        <taxon>Yersiniaceae</taxon>
        <taxon>Yersinia</taxon>
    </lineage>
</organism>
<gene>
    <name evidence="2" type="ORF">ERS137965_01069</name>
</gene>
<dbReference type="GO" id="GO:0071281">
    <property type="term" value="P:cellular response to iron ion"/>
    <property type="evidence" value="ECO:0007669"/>
    <property type="project" value="TreeGrafter"/>
</dbReference>
<dbReference type="Gene3D" id="3.40.50.1980">
    <property type="entry name" value="Nitrogenase molybdenum iron protein domain"/>
    <property type="match status" value="2"/>
</dbReference>
<dbReference type="Pfam" id="PF01497">
    <property type="entry name" value="Peripla_BP_2"/>
    <property type="match status" value="1"/>
</dbReference>
<dbReference type="AlphaFoldDB" id="A0A0T9TFA7"/>